<dbReference type="AlphaFoldDB" id="A0A3N6PPD5"/>
<dbReference type="SMART" id="SM00645">
    <property type="entry name" value="Pept_C1"/>
    <property type="match status" value="1"/>
</dbReference>
<dbReference type="InterPro" id="IPR038765">
    <property type="entry name" value="Papain-like_cys_pep_sf"/>
</dbReference>
<dbReference type="OrthoDB" id="3648721at2"/>
<accession>A0A3N6PPD5</accession>
<evidence type="ECO:0000313" key="3">
    <source>
        <dbReference type="EMBL" id="RQH52032.1"/>
    </source>
</evidence>
<sequence>MVLYLMNYASEQHVLRCSGGGTCKGGWYGLVFNFMVEQGNLPERIFRYQATDAVCRFQRNTPLKAATWEYVRNDGGIPSVSQMKQALCKHDPVVSAVYMTDVFHAYKGGVYNENAYGTPNHAVTIIGWDDEKRAWLVKNSWGTDWGEDGYMWIAYHTNRIGYGAAWVDARKYPLPRRALLN</sequence>
<dbReference type="Pfam" id="PF00112">
    <property type="entry name" value="Peptidase_C1"/>
    <property type="match status" value="1"/>
</dbReference>
<dbReference type="GO" id="GO:0008234">
    <property type="term" value="F:cysteine-type peptidase activity"/>
    <property type="evidence" value="ECO:0007669"/>
    <property type="project" value="InterPro"/>
</dbReference>
<dbReference type="InterPro" id="IPR000668">
    <property type="entry name" value="Peptidase_C1A_C"/>
</dbReference>
<protein>
    <recommendedName>
        <fullName evidence="2">Peptidase C1A papain C-terminal domain-containing protein</fullName>
    </recommendedName>
</protein>
<comment type="similarity">
    <text evidence="1">Belongs to the peptidase C1 family.</text>
</comment>
<dbReference type="PANTHER" id="PTHR12411">
    <property type="entry name" value="CYSTEINE PROTEASE FAMILY C1-RELATED"/>
    <property type="match status" value="1"/>
</dbReference>
<organism evidence="3 4">
    <name type="scientific">Okeania hirsuta</name>
    <dbReference type="NCBI Taxonomy" id="1458930"/>
    <lineage>
        <taxon>Bacteria</taxon>
        <taxon>Bacillati</taxon>
        <taxon>Cyanobacteriota</taxon>
        <taxon>Cyanophyceae</taxon>
        <taxon>Oscillatoriophycideae</taxon>
        <taxon>Oscillatoriales</taxon>
        <taxon>Microcoleaceae</taxon>
        <taxon>Okeania</taxon>
    </lineage>
</organism>
<evidence type="ECO:0000256" key="1">
    <source>
        <dbReference type="ARBA" id="ARBA00008455"/>
    </source>
</evidence>
<dbReference type="EMBL" id="RCBY01000017">
    <property type="protein sequence ID" value="RQH52032.1"/>
    <property type="molecule type" value="Genomic_DNA"/>
</dbReference>
<gene>
    <name evidence="3" type="ORF">D5R40_05130</name>
</gene>
<proteinExistence type="inferred from homology"/>
<name>A0A3N6PPD5_9CYAN</name>
<dbReference type="InterPro" id="IPR013128">
    <property type="entry name" value="Peptidase_C1A"/>
</dbReference>
<evidence type="ECO:0000313" key="4">
    <source>
        <dbReference type="Proteomes" id="UP000269154"/>
    </source>
</evidence>
<keyword evidence="4" id="KW-1185">Reference proteome</keyword>
<evidence type="ECO:0000259" key="2">
    <source>
        <dbReference type="SMART" id="SM00645"/>
    </source>
</evidence>
<reference evidence="3 4" key="1">
    <citation type="journal article" date="2018" name="ACS Chem. Biol.">
        <title>Ketoreductase domain dysfunction expands chemodiversity: malyngamide biosynthesis in the cyanobacterium Okeania hirsuta.</title>
        <authorList>
            <person name="Moss N.A."/>
            <person name="Leao T."/>
            <person name="Rankin M."/>
            <person name="McCullough T.M."/>
            <person name="Qu P."/>
            <person name="Korobeynikov A."/>
            <person name="Smith J.L."/>
            <person name="Gerwick L."/>
            <person name="Gerwick W.H."/>
        </authorList>
    </citation>
    <scope>NUCLEOTIDE SEQUENCE [LARGE SCALE GENOMIC DNA]</scope>
    <source>
        <strain evidence="3 4">PAB10Feb10-1</strain>
    </source>
</reference>
<dbReference type="GO" id="GO:0006508">
    <property type="term" value="P:proteolysis"/>
    <property type="evidence" value="ECO:0007669"/>
    <property type="project" value="InterPro"/>
</dbReference>
<dbReference type="RefSeq" id="WP_124145743.1">
    <property type="nucleotide sequence ID" value="NZ_CAWOKI010000110.1"/>
</dbReference>
<dbReference type="Gene3D" id="3.90.70.10">
    <property type="entry name" value="Cysteine proteinases"/>
    <property type="match status" value="1"/>
</dbReference>
<feature type="domain" description="Peptidase C1A papain C-terminal" evidence="2">
    <location>
        <begin position="1"/>
        <end position="164"/>
    </location>
</feature>
<dbReference type="SUPFAM" id="SSF54001">
    <property type="entry name" value="Cysteine proteinases"/>
    <property type="match status" value="1"/>
</dbReference>
<dbReference type="Proteomes" id="UP000269154">
    <property type="component" value="Unassembled WGS sequence"/>
</dbReference>
<comment type="caution">
    <text evidence="3">The sequence shown here is derived from an EMBL/GenBank/DDBJ whole genome shotgun (WGS) entry which is preliminary data.</text>
</comment>